<evidence type="ECO:0000256" key="2">
    <source>
        <dbReference type="ARBA" id="ARBA00022448"/>
    </source>
</evidence>
<reference evidence="12 14" key="2">
    <citation type="submission" date="2016-08" db="EMBL/GenBank/DDBJ databases">
        <authorList>
            <person name="Varghese N."/>
            <person name="Submissions Spin"/>
        </authorList>
    </citation>
    <scope>NUCLEOTIDE SEQUENCE [LARGE SCALE GENOMIC DNA]</scope>
    <source>
        <strain evidence="12 14">HL-109</strain>
    </source>
</reference>
<feature type="transmembrane region" description="Helical" evidence="10">
    <location>
        <begin position="306"/>
        <end position="326"/>
    </location>
</feature>
<sequence length="337" mass="36686">MEDILNASLVLANFVIIPSLAYGAQLALGALGVTLIYAVLRFANFAHGDLMAFGTMAVILVTWFFQAQGIGLGPLPTALLALPFGIIAAVLLAMGTDRFVYRFYRKKRAAPVTFVIASVGVMFVYNALTRIFIGTSDIRFEDGERFLIRARESREWMGLAEGLALRSSQALTLVVAIIVVVALFWSLQKTRTGKAMRAYSDNEDLALLSGINPGRVVLITWVIAATLATIAGTLYGLDKSFRPFNYFMLLLPIFAAAVVGGIGQPFGAIAGGFVVAFSEVSITYAYRRVLSHILPEEWMPDGLAQLLSTDYKFAVSFIILVLVLLVRPNGIFKGRVI</sequence>
<dbReference type="PATRIC" id="fig|1653334.4.peg.1067"/>
<dbReference type="GO" id="GO:0005304">
    <property type="term" value="F:L-valine transmembrane transporter activity"/>
    <property type="evidence" value="ECO:0007669"/>
    <property type="project" value="TreeGrafter"/>
</dbReference>
<keyword evidence="6" id="KW-0029">Amino-acid transport</keyword>
<dbReference type="Proteomes" id="UP000182800">
    <property type="component" value="Unassembled WGS sequence"/>
</dbReference>
<evidence type="ECO:0000256" key="8">
    <source>
        <dbReference type="ARBA" id="ARBA00023136"/>
    </source>
</evidence>
<dbReference type="InterPro" id="IPR052157">
    <property type="entry name" value="BCAA_transport_permease"/>
</dbReference>
<dbReference type="EMBL" id="LJSX01000032">
    <property type="protein sequence ID" value="KPQ09213.1"/>
    <property type="molecule type" value="Genomic_DNA"/>
</dbReference>
<dbReference type="PANTHER" id="PTHR11795">
    <property type="entry name" value="BRANCHED-CHAIN AMINO ACID TRANSPORT SYSTEM PERMEASE PROTEIN LIVH"/>
    <property type="match status" value="1"/>
</dbReference>
<evidence type="ECO:0000256" key="3">
    <source>
        <dbReference type="ARBA" id="ARBA00022475"/>
    </source>
</evidence>
<dbReference type="RefSeq" id="WP_074445623.1">
    <property type="nucleotide sequence ID" value="NZ_FMBM01000002.1"/>
</dbReference>
<reference evidence="11 13" key="1">
    <citation type="submission" date="2015-09" db="EMBL/GenBank/DDBJ databases">
        <title>Identification and resolution of microdiversity through metagenomic sequencing of parallel consortia.</title>
        <authorList>
            <person name="Nelson W.C."/>
            <person name="Romine M.F."/>
            <person name="Lindemann S.R."/>
        </authorList>
    </citation>
    <scope>NUCLEOTIDE SEQUENCE [LARGE SCALE GENOMIC DNA]</scope>
    <source>
        <strain evidence="11">HL-109</strain>
    </source>
</reference>
<organism evidence="11 13">
    <name type="scientific">Saliniramus fredricksonii</name>
    <dbReference type="NCBI Taxonomy" id="1653334"/>
    <lineage>
        <taxon>Bacteria</taxon>
        <taxon>Pseudomonadati</taxon>
        <taxon>Pseudomonadota</taxon>
        <taxon>Alphaproteobacteria</taxon>
        <taxon>Hyphomicrobiales</taxon>
        <taxon>Salinarimonadaceae</taxon>
        <taxon>Saliniramus</taxon>
    </lineage>
</organism>
<protein>
    <submittedName>
        <fullName evidence="12">Amino acid/amide ABC transporter membrane protein 1, HAAT family</fullName>
    </submittedName>
    <submittedName>
        <fullName evidence="11">Branched-chain amino acid transport system permease protein</fullName>
    </submittedName>
</protein>
<gene>
    <name evidence="11" type="primary">livH-4</name>
    <name evidence="12" type="ORF">GA0071312_3031</name>
    <name evidence="11" type="ORF">HLUCCO17_15750</name>
</gene>
<dbReference type="GO" id="GO:0042941">
    <property type="term" value="P:D-alanine transmembrane transport"/>
    <property type="evidence" value="ECO:0007669"/>
    <property type="project" value="TreeGrafter"/>
</dbReference>
<feature type="transmembrane region" description="Helical" evidence="10">
    <location>
        <begin position="216"/>
        <end position="237"/>
    </location>
</feature>
<evidence type="ECO:0000256" key="6">
    <source>
        <dbReference type="ARBA" id="ARBA00022970"/>
    </source>
</evidence>
<keyword evidence="4" id="KW-0997">Cell inner membrane</keyword>
<evidence type="ECO:0000256" key="7">
    <source>
        <dbReference type="ARBA" id="ARBA00022989"/>
    </source>
</evidence>
<accession>A0A0P7X3R7</accession>
<comment type="similarity">
    <text evidence="9">Belongs to the binding-protein-dependent transport system permease family. LivHM subfamily.</text>
</comment>
<evidence type="ECO:0000313" key="14">
    <source>
        <dbReference type="Proteomes" id="UP000182800"/>
    </source>
</evidence>
<keyword evidence="5 10" id="KW-0812">Transmembrane</keyword>
<dbReference type="Pfam" id="PF02653">
    <property type="entry name" value="BPD_transp_2"/>
    <property type="match status" value="1"/>
</dbReference>
<dbReference type="STRING" id="1653334.GA0071312_3031"/>
<evidence type="ECO:0000256" key="10">
    <source>
        <dbReference type="SAM" id="Phobius"/>
    </source>
</evidence>
<dbReference type="GO" id="GO:0005886">
    <property type="term" value="C:plasma membrane"/>
    <property type="evidence" value="ECO:0007669"/>
    <property type="project" value="UniProtKB-SubCell"/>
</dbReference>
<evidence type="ECO:0000313" key="11">
    <source>
        <dbReference type="EMBL" id="KPQ09213.1"/>
    </source>
</evidence>
<comment type="subcellular location">
    <subcellularLocation>
        <location evidence="1">Cell membrane</location>
        <topology evidence="1">Multi-pass membrane protein</topology>
    </subcellularLocation>
</comment>
<dbReference type="PANTHER" id="PTHR11795:SF371">
    <property type="entry name" value="HIGH-AFFINITY BRANCHED-CHAIN AMINO ACID TRANSPORT SYSTEM PERMEASE PROTEIN LIVH"/>
    <property type="match status" value="1"/>
</dbReference>
<keyword evidence="14" id="KW-1185">Reference proteome</keyword>
<feature type="transmembrane region" description="Helical" evidence="10">
    <location>
        <begin position="52"/>
        <end position="72"/>
    </location>
</feature>
<dbReference type="EMBL" id="FMBM01000002">
    <property type="protein sequence ID" value="SCC82056.1"/>
    <property type="molecule type" value="Genomic_DNA"/>
</dbReference>
<dbReference type="Proteomes" id="UP000050497">
    <property type="component" value="Unassembled WGS sequence"/>
</dbReference>
<dbReference type="OrthoDB" id="9807115at2"/>
<dbReference type="GO" id="GO:0015188">
    <property type="term" value="F:L-isoleucine transmembrane transporter activity"/>
    <property type="evidence" value="ECO:0007669"/>
    <property type="project" value="TreeGrafter"/>
</dbReference>
<evidence type="ECO:0000313" key="12">
    <source>
        <dbReference type="EMBL" id="SCC82056.1"/>
    </source>
</evidence>
<name>A0A0P7X3R7_9HYPH</name>
<evidence type="ECO:0000256" key="9">
    <source>
        <dbReference type="ARBA" id="ARBA00037998"/>
    </source>
</evidence>
<dbReference type="GO" id="GO:0015808">
    <property type="term" value="P:L-alanine transport"/>
    <property type="evidence" value="ECO:0007669"/>
    <property type="project" value="TreeGrafter"/>
</dbReference>
<dbReference type="GO" id="GO:0015190">
    <property type="term" value="F:L-leucine transmembrane transporter activity"/>
    <property type="evidence" value="ECO:0007669"/>
    <property type="project" value="TreeGrafter"/>
</dbReference>
<dbReference type="Gene3D" id="1.10.3470.10">
    <property type="entry name" value="ABC transporter involved in vitamin B12 uptake, BtuC"/>
    <property type="match status" value="1"/>
</dbReference>
<dbReference type="InterPro" id="IPR001851">
    <property type="entry name" value="ABC_transp_permease"/>
</dbReference>
<feature type="transmembrane region" description="Helical" evidence="10">
    <location>
        <begin position="78"/>
        <end position="100"/>
    </location>
</feature>
<keyword evidence="7 10" id="KW-1133">Transmembrane helix</keyword>
<dbReference type="CDD" id="cd06582">
    <property type="entry name" value="TM_PBP1_LivH_like"/>
    <property type="match status" value="1"/>
</dbReference>
<comment type="caution">
    <text evidence="11">The sequence shown here is derived from an EMBL/GenBank/DDBJ whole genome shotgun (WGS) entry which is preliminary data.</text>
</comment>
<feature type="transmembrane region" description="Helical" evidence="10">
    <location>
        <begin position="167"/>
        <end position="187"/>
    </location>
</feature>
<evidence type="ECO:0000256" key="4">
    <source>
        <dbReference type="ARBA" id="ARBA00022519"/>
    </source>
</evidence>
<dbReference type="AlphaFoldDB" id="A0A0P7X3R7"/>
<keyword evidence="2" id="KW-0813">Transport</keyword>
<evidence type="ECO:0000256" key="5">
    <source>
        <dbReference type="ARBA" id="ARBA00022692"/>
    </source>
</evidence>
<keyword evidence="8 10" id="KW-0472">Membrane</keyword>
<feature type="transmembrane region" description="Helical" evidence="10">
    <location>
        <begin position="20"/>
        <end position="40"/>
    </location>
</feature>
<dbReference type="InterPro" id="IPR037294">
    <property type="entry name" value="ABC_BtuC-like"/>
</dbReference>
<feature type="transmembrane region" description="Helical" evidence="10">
    <location>
        <begin position="112"/>
        <end position="133"/>
    </location>
</feature>
<dbReference type="GO" id="GO:1903806">
    <property type="term" value="P:L-isoleucine import across plasma membrane"/>
    <property type="evidence" value="ECO:0007669"/>
    <property type="project" value="TreeGrafter"/>
</dbReference>
<dbReference type="GO" id="GO:0015192">
    <property type="term" value="F:L-phenylalanine transmembrane transporter activity"/>
    <property type="evidence" value="ECO:0007669"/>
    <property type="project" value="TreeGrafter"/>
</dbReference>
<keyword evidence="3" id="KW-1003">Cell membrane</keyword>
<proteinExistence type="inferred from homology"/>
<evidence type="ECO:0000313" key="13">
    <source>
        <dbReference type="Proteomes" id="UP000050497"/>
    </source>
</evidence>
<evidence type="ECO:0000256" key="1">
    <source>
        <dbReference type="ARBA" id="ARBA00004651"/>
    </source>
</evidence>